<dbReference type="GO" id="GO:0005524">
    <property type="term" value="F:ATP binding"/>
    <property type="evidence" value="ECO:0007669"/>
    <property type="project" value="UniProtKB-KW"/>
</dbReference>
<dbReference type="InterPro" id="IPR027417">
    <property type="entry name" value="P-loop_NTPase"/>
</dbReference>
<dbReference type="InterPro" id="IPR050763">
    <property type="entry name" value="ABC_transporter_ATP-binding"/>
</dbReference>
<dbReference type="Proteomes" id="UP000198716">
    <property type="component" value="Unassembled WGS sequence"/>
</dbReference>
<evidence type="ECO:0000256" key="5">
    <source>
        <dbReference type="ARBA" id="ARBA00023251"/>
    </source>
</evidence>
<dbReference type="AlphaFoldDB" id="A0A1I1ZB41"/>
<evidence type="ECO:0000256" key="4">
    <source>
        <dbReference type="ARBA" id="ARBA00022840"/>
    </source>
</evidence>
<comment type="subcellular location">
    <subcellularLocation>
        <location evidence="1">Cell membrane</location>
        <topology evidence="1">Peripheral membrane protein</topology>
    </subcellularLocation>
</comment>
<keyword evidence="4 7" id="KW-0067">ATP-binding</keyword>
<dbReference type="Pfam" id="PF00005">
    <property type="entry name" value="ABC_tran"/>
    <property type="match status" value="1"/>
</dbReference>
<evidence type="ECO:0000256" key="1">
    <source>
        <dbReference type="ARBA" id="ARBA00004202"/>
    </source>
</evidence>
<proteinExistence type="predicted"/>
<dbReference type="SUPFAM" id="SSF52540">
    <property type="entry name" value="P-loop containing nucleoside triphosphate hydrolases"/>
    <property type="match status" value="1"/>
</dbReference>
<dbReference type="SMART" id="SM00382">
    <property type="entry name" value="AAA"/>
    <property type="match status" value="1"/>
</dbReference>
<dbReference type="InterPro" id="IPR017871">
    <property type="entry name" value="ABC_transporter-like_CS"/>
</dbReference>
<evidence type="ECO:0000256" key="3">
    <source>
        <dbReference type="ARBA" id="ARBA00022741"/>
    </source>
</evidence>
<keyword evidence="5" id="KW-0046">Antibiotic resistance</keyword>
<keyword evidence="8" id="KW-1185">Reference proteome</keyword>
<dbReference type="EMBL" id="FOMZ01000010">
    <property type="protein sequence ID" value="SFE28966.1"/>
    <property type="molecule type" value="Genomic_DNA"/>
</dbReference>
<keyword evidence="3" id="KW-0547">Nucleotide-binding</keyword>
<dbReference type="PANTHER" id="PTHR42711">
    <property type="entry name" value="ABC TRANSPORTER ATP-BINDING PROTEIN"/>
    <property type="match status" value="1"/>
</dbReference>
<protein>
    <submittedName>
        <fullName evidence="7">ABC-2 type transport system ATP-binding protein</fullName>
    </submittedName>
</protein>
<evidence type="ECO:0000313" key="8">
    <source>
        <dbReference type="Proteomes" id="UP000198716"/>
    </source>
</evidence>
<feature type="domain" description="ABC transporter" evidence="6">
    <location>
        <begin position="37"/>
        <end position="262"/>
    </location>
</feature>
<dbReference type="GO" id="GO:0016887">
    <property type="term" value="F:ATP hydrolysis activity"/>
    <property type="evidence" value="ECO:0007669"/>
    <property type="project" value="InterPro"/>
</dbReference>
<gene>
    <name evidence="7" type="ORF">SAMN04487819_110168</name>
</gene>
<dbReference type="InterPro" id="IPR003593">
    <property type="entry name" value="AAA+_ATPase"/>
</dbReference>
<dbReference type="CDD" id="cd03230">
    <property type="entry name" value="ABC_DR_subfamily_A"/>
    <property type="match status" value="1"/>
</dbReference>
<sequence length="343" mass="37801">MTDVITSTAPVTDIGDRCSYRTVPVGSRLGDMFEEVVNVDGVRCSYGSFEAVRGVRFDIRAGELFALLGTNGAGKTTLLETVEGLRPATEGSVRVFGKDPWRQRAEVRPRTGIMLQQSGFAGELTVLETARLWRAMLPNAKDPRAALETVGLRHRERVRVKRLSGGERRRLDLALATLARPELLFLDEPTSGLDPESRRASWELVAGLLAEGTTVLLTTHYLEEAERLAHRLAIMHRGGIALSGTLSEVLSAESARIRFSVSARAPGLPELAGEVERDGTGRVDIRTESLQPDLHRVLDWSREHGIHLSGLRARQASLEDVFHAVRESDGRPGRATQQEVKFR</sequence>
<keyword evidence="2" id="KW-0813">Transport</keyword>
<dbReference type="PROSITE" id="PS00211">
    <property type="entry name" value="ABC_TRANSPORTER_1"/>
    <property type="match status" value="1"/>
</dbReference>
<dbReference type="InterPro" id="IPR003439">
    <property type="entry name" value="ABC_transporter-like_ATP-bd"/>
</dbReference>
<dbReference type="GO" id="GO:0046677">
    <property type="term" value="P:response to antibiotic"/>
    <property type="evidence" value="ECO:0007669"/>
    <property type="project" value="UniProtKB-KW"/>
</dbReference>
<dbReference type="GO" id="GO:0005886">
    <property type="term" value="C:plasma membrane"/>
    <property type="evidence" value="ECO:0007669"/>
    <property type="project" value="UniProtKB-SubCell"/>
</dbReference>
<organism evidence="7 8">
    <name type="scientific">Actinopolyspora alba</name>
    <dbReference type="NCBI Taxonomy" id="673379"/>
    <lineage>
        <taxon>Bacteria</taxon>
        <taxon>Bacillati</taxon>
        <taxon>Actinomycetota</taxon>
        <taxon>Actinomycetes</taxon>
        <taxon>Actinopolysporales</taxon>
        <taxon>Actinopolysporaceae</taxon>
        <taxon>Actinopolyspora</taxon>
        <taxon>Actinopolyspora alba group</taxon>
    </lineage>
</organism>
<dbReference type="PROSITE" id="PS50893">
    <property type="entry name" value="ABC_TRANSPORTER_2"/>
    <property type="match status" value="1"/>
</dbReference>
<evidence type="ECO:0000313" key="7">
    <source>
        <dbReference type="EMBL" id="SFE28966.1"/>
    </source>
</evidence>
<dbReference type="Gene3D" id="3.40.50.300">
    <property type="entry name" value="P-loop containing nucleotide triphosphate hydrolases"/>
    <property type="match status" value="1"/>
</dbReference>
<dbReference type="PANTHER" id="PTHR42711:SF17">
    <property type="entry name" value="ABC TRANSPORTER ATP-BINDING PROTEIN"/>
    <property type="match status" value="1"/>
</dbReference>
<reference evidence="8" key="1">
    <citation type="submission" date="2016-10" db="EMBL/GenBank/DDBJ databases">
        <authorList>
            <person name="Varghese N."/>
            <person name="Submissions S."/>
        </authorList>
    </citation>
    <scope>NUCLEOTIDE SEQUENCE [LARGE SCALE GENOMIC DNA]</scope>
    <source>
        <strain evidence="8">DSM 45004</strain>
    </source>
</reference>
<name>A0A1I1ZB41_9ACTN</name>
<evidence type="ECO:0000259" key="6">
    <source>
        <dbReference type="PROSITE" id="PS50893"/>
    </source>
</evidence>
<evidence type="ECO:0000256" key="2">
    <source>
        <dbReference type="ARBA" id="ARBA00022448"/>
    </source>
</evidence>
<accession>A0A1I1ZB41</accession>